<keyword evidence="1" id="KW-0472">Membrane</keyword>
<sequence length="54" mass="6618">MPQLAPLNWLFLFFLFWLMVVVSSILIWWSFKMSYTIDRTDTKFVVVSPKSWDW</sequence>
<dbReference type="RefSeq" id="YP_009318313.1">
    <property type="nucleotide sequence ID" value="NC_031858.1"/>
</dbReference>
<evidence type="ECO:0000313" key="2">
    <source>
        <dbReference type="EMBL" id="AOZ71794.1"/>
    </source>
</evidence>
<reference evidence="2" key="1">
    <citation type="journal article" date="2016" name="J. Molluscan Stud.">
        <title>Eight new mitogenomes for exploring the phylogeny and classification of Vetigastropoda.</title>
        <authorList>
            <person name="Lee H."/>
            <person name="Samadi S."/>
            <person name="Puillandre N."/>
            <person name="Tsai M.-H."/>
            <person name="Dai C.-F."/>
            <person name="Chen W.-J."/>
        </authorList>
    </citation>
    <scope>NUCLEOTIDE SEQUENCE</scope>
</reference>
<name>A0A1I9SSS4_9VEST</name>
<geneLocation type="mitochondrion" evidence="2"/>
<organism evidence="2">
    <name type="scientific">Astralium haematragum</name>
    <dbReference type="NCBI Taxonomy" id="307057"/>
    <lineage>
        <taxon>Eukaryota</taxon>
        <taxon>Metazoa</taxon>
        <taxon>Spiralia</taxon>
        <taxon>Lophotrochozoa</taxon>
        <taxon>Mollusca</taxon>
        <taxon>Gastropoda</taxon>
        <taxon>Vetigastropoda</taxon>
        <taxon>Trochida</taxon>
        <taxon>Trochoidea</taxon>
        <taxon>Turbinidae</taxon>
        <taxon>Astralium</taxon>
    </lineage>
</organism>
<feature type="transmembrane region" description="Helical" evidence="1">
    <location>
        <begin position="6"/>
        <end position="29"/>
    </location>
</feature>
<gene>
    <name evidence="2" type="primary">ATP8</name>
</gene>
<accession>A0A1I9SSS4</accession>
<dbReference type="CTD" id="4509"/>
<dbReference type="GeneID" id="30219515"/>
<evidence type="ECO:0000256" key="1">
    <source>
        <dbReference type="SAM" id="Phobius"/>
    </source>
</evidence>
<keyword evidence="1" id="KW-1133">Transmembrane helix</keyword>
<keyword evidence="1" id="KW-0812">Transmembrane</keyword>
<proteinExistence type="predicted"/>
<dbReference type="EMBL" id="KX298891">
    <property type="protein sequence ID" value="AOZ71794.1"/>
    <property type="molecule type" value="Genomic_DNA"/>
</dbReference>
<dbReference type="AlphaFoldDB" id="A0A1I9SSS4"/>
<keyword evidence="2" id="KW-0496">Mitochondrion</keyword>
<protein>
    <submittedName>
        <fullName evidence="2">ATP synthase subunit 8</fullName>
    </submittedName>
</protein>